<dbReference type="Gene3D" id="2.70.70.10">
    <property type="entry name" value="Glucose Permease (Domain IIA)"/>
    <property type="match status" value="1"/>
</dbReference>
<evidence type="ECO:0000256" key="1">
    <source>
        <dbReference type="SAM" id="MobiDB-lite"/>
    </source>
</evidence>
<dbReference type="SUPFAM" id="SSF51261">
    <property type="entry name" value="Duplicated hybrid motif"/>
    <property type="match status" value="1"/>
</dbReference>
<dbReference type="InterPro" id="IPR011055">
    <property type="entry name" value="Dup_hybrid_motif"/>
</dbReference>
<dbReference type="PANTHER" id="PTHR21666:SF270">
    <property type="entry name" value="MUREIN HYDROLASE ACTIVATOR ENVC"/>
    <property type="match status" value="1"/>
</dbReference>
<comment type="caution">
    <text evidence="3">The sequence shown here is derived from an EMBL/GenBank/DDBJ whole genome shotgun (WGS) entry which is preliminary data.</text>
</comment>
<dbReference type="InterPro" id="IPR050570">
    <property type="entry name" value="Cell_wall_metabolism_enzyme"/>
</dbReference>
<dbReference type="PANTHER" id="PTHR21666">
    <property type="entry name" value="PEPTIDASE-RELATED"/>
    <property type="match status" value="1"/>
</dbReference>
<dbReference type="Proteomes" id="UP000244338">
    <property type="component" value="Unassembled WGS sequence"/>
</dbReference>
<evidence type="ECO:0000259" key="2">
    <source>
        <dbReference type="Pfam" id="PF01551"/>
    </source>
</evidence>
<evidence type="ECO:0000313" key="4">
    <source>
        <dbReference type="Proteomes" id="UP000244338"/>
    </source>
</evidence>
<feature type="domain" description="M23ase beta-sheet core" evidence="2">
    <location>
        <begin position="182"/>
        <end position="278"/>
    </location>
</feature>
<reference evidence="4" key="1">
    <citation type="journal article" date="2018" name="Sci. Rep.">
        <title>Lignite coal burning seam in the remote Altai Mountains harbors a hydrogen-driven thermophilic microbial community.</title>
        <authorList>
            <person name="Kadnikov V.V."/>
            <person name="Mardanov A.V."/>
            <person name="Ivasenko D.A."/>
            <person name="Antsiferov D.V."/>
            <person name="Beletsky A.V."/>
            <person name="Karnachuk O.V."/>
            <person name="Ravin N.V."/>
        </authorList>
    </citation>
    <scope>NUCLEOTIDE SEQUENCE [LARGE SCALE GENOMIC DNA]</scope>
</reference>
<proteinExistence type="predicted"/>
<feature type="region of interest" description="Disordered" evidence="1">
    <location>
        <begin position="43"/>
        <end position="63"/>
    </location>
</feature>
<sequence length="303" mass="33933">MSLTLLLEQAVPLLSSEPSIVPESALPAPDYRRGTVRLLIKRDNENGPEQTELPTKANPPLDGASARKAHLVTWLPLPKREREMLGEIHPSDQTVPIAALEVPQSAIPRFKKRITPLGGPSFNDRTERQEDEKQLKTVVRMAKEGMTPQRTDTVWIDMSLDFIWPVREPVMTSGFGPRWGSYHYGLDMISRQEDPTIVAARSGHVVFSERVASGYGNLIILDHGDGLTTYYAHLKKRLVKEGDFVRAGTPIGIMGSIGHTTGVHLHFEIRDQDVPQDPLHYLRLTQPAMDDRLTVSDRLASER</sequence>
<feature type="region of interest" description="Disordered" evidence="1">
    <location>
        <begin position="113"/>
        <end position="132"/>
    </location>
</feature>
<dbReference type="Pfam" id="PF01551">
    <property type="entry name" value="Peptidase_M23"/>
    <property type="match status" value="1"/>
</dbReference>
<dbReference type="GO" id="GO:0004222">
    <property type="term" value="F:metalloendopeptidase activity"/>
    <property type="evidence" value="ECO:0007669"/>
    <property type="project" value="TreeGrafter"/>
</dbReference>
<dbReference type="EMBL" id="PEBX01000007">
    <property type="protein sequence ID" value="PTQ57423.1"/>
    <property type="molecule type" value="Genomic_DNA"/>
</dbReference>
<evidence type="ECO:0000313" key="3">
    <source>
        <dbReference type="EMBL" id="PTQ57423.1"/>
    </source>
</evidence>
<dbReference type="AlphaFoldDB" id="A0A2R6Y445"/>
<protein>
    <submittedName>
        <fullName evidence="3">Putative peptidase</fullName>
    </submittedName>
</protein>
<organism evidence="3 4">
    <name type="scientific">Candidatus Carbonibacillus altaicus</name>
    <dbReference type="NCBI Taxonomy" id="2163959"/>
    <lineage>
        <taxon>Bacteria</taxon>
        <taxon>Bacillati</taxon>
        <taxon>Bacillota</taxon>
        <taxon>Bacilli</taxon>
        <taxon>Bacillales</taxon>
        <taxon>Candidatus Carbonibacillus</taxon>
    </lineage>
</organism>
<gene>
    <name evidence="3" type="ORF">BSOLF_1578</name>
</gene>
<name>A0A2R6Y445_9BACL</name>
<accession>A0A2R6Y445</accession>
<dbReference type="InterPro" id="IPR016047">
    <property type="entry name" value="M23ase_b-sheet_dom"/>
</dbReference>
<dbReference type="CDD" id="cd12797">
    <property type="entry name" value="M23_peptidase"/>
    <property type="match status" value="1"/>
</dbReference>